<keyword evidence="2" id="KW-1185">Reference proteome</keyword>
<dbReference type="AlphaFoldDB" id="A0A4V1EH06"/>
<dbReference type="OrthoDB" id="9800258at2"/>
<dbReference type="PIRSF" id="PIRSF028744">
    <property type="entry name" value="Addict_mod_HI1419"/>
    <property type="match status" value="1"/>
</dbReference>
<dbReference type="EMBL" id="CP040077">
    <property type="protein sequence ID" value="QCP48600.1"/>
    <property type="molecule type" value="Genomic_DNA"/>
</dbReference>
<protein>
    <submittedName>
        <fullName evidence="1">Type II toxin-antitoxin system RelE/ParE family toxin</fullName>
    </submittedName>
</protein>
<dbReference type="Pfam" id="PF05973">
    <property type="entry name" value="Gp49"/>
    <property type="match status" value="1"/>
</dbReference>
<dbReference type="NCBIfam" id="TIGR02683">
    <property type="entry name" value="upstrm_HI1419"/>
    <property type="match status" value="1"/>
</dbReference>
<dbReference type="KEGG" id="tvl:FAZ95_04995"/>
<gene>
    <name evidence="1" type="ORF">FAZ95_04995</name>
</gene>
<sequence>MALYLPKRIHVDTIRGRRQVITFNKTDEFDAWLISLRDLTARAKILLRIRRAELGNFGDFKALEDGVCEMRVDVGPGYRVYFAREGRIVYLLLCGGDKSTQKADIKRAKALWAKIREEQS</sequence>
<evidence type="ECO:0000313" key="2">
    <source>
        <dbReference type="Proteomes" id="UP000298656"/>
    </source>
</evidence>
<dbReference type="InterPro" id="IPR014056">
    <property type="entry name" value="TypeIITA-like_toxin_pred"/>
</dbReference>
<dbReference type="PANTHER" id="PTHR41791">
    <property type="entry name" value="SSL7039 PROTEIN"/>
    <property type="match status" value="1"/>
</dbReference>
<evidence type="ECO:0000313" key="1">
    <source>
        <dbReference type="EMBL" id="QCP48600.1"/>
    </source>
</evidence>
<dbReference type="Proteomes" id="UP000298656">
    <property type="component" value="Chromosome 1"/>
</dbReference>
<proteinExistence type="predicted"/>
<name>A0A4V1EH06_9BURK</name>
<organism evidence="1 2">
    <name type="scientific">Trinickia violacea</name>
    <dbReference type="NCBI Taxonomy" id="2571746"/>
    <lineage>
        <taxon>Bacteria</taxon>
        <taxon>Pseudomonadati</taxon>
        <taxon>Pseudomonadota</taxon>
        <taxon>Betaproteobacteria</taxon>
        <taxon>Burkholderiales</taxon>
        <taxon>Burkholderiaceae</taxon>
        <taxon>Trinickia</taxon>
    </lineage>
</organism>
<dbReference type="PANTHER" id="PTHR41791:SF1">
    <property type="entry name" value="SSL7039 PROTEIN"/>
    <property type="match status" value="1"/>
</dbReference>
<reference evidence="1 2" key="1">
    <citation type="submission" date="2019-05" db="EMBL/GenBank/DDBJ databases">
        <title>Burkholderia sp. DHOD12, isolated from subtropical forest soil.</title>
        <authorList>
            <person name="Gao Z.-H."/>
            <person name="Qiu L.-H."/>
        </authorList>
    </citation>
    <scope>NUCLEOTIDE SEQUENCE [LARGE SCALE GENOMIC DNA]</scope>
    <source>
        <strain evidence="1 2">DHOD12</strain>
    </source>
</reference>
<accession>A0A4V1EH06</accession>
<dbReference type="InterPro" id="IPR009241">
    <property type="entry name" value="HigB-like"/>
</dbReference>